<dbReference type="PROSITE" id="PS01124">
    <property type="entry name" value="HTH_ARAC_FAMILY_2"/>
    <property type="match status" value="1"/>
</dbReference>
<keyword evidence="1" id="KW-1133">Transmembrane helix</keyword>
<organism evidence="3 4">
    <name type="scientific">Chryseobacterium oranimense</name>
    <dbReference type="NCBI Taxonomy" id="421058"/>
    <lineage>
        <taxon>Bacteria</taxon>
        <taxon>Pseudomonadati</taxon>
        <taxon>Bacteroidota</taxon>
        <taxon>Flavobacteriia</taxon>
        <taxon>Flavobacteriales</taxon>
        <taxon>Weeksellaceae</taxon>
        <taxon>Chryseobacterium group</taxon>
        <taxon>Chryseobacterium</taxon>
    </lineage>
</organism>
<evidence type="ECO:0000256" key="1">
    <source>
        <dbReference type="SAM" id="Phobius"/>
    </source>
</evidence>
<sequence length="402" mass="47299">MTNCKLKNNRLNINKIFYILENNNKTVHPIANTFFLSFYLISALVCCTLLIYSYNRKEGNRESSIKKVLILYFGIILIFGLFTGLRETKVIQPMGRAYPFIALYSAAISVLFFHFIFLLTNKKQKIAIPTFNYTLPGVIFIVTAFFFYLLYPRIGSQKELNQYMLPYFSLYTLLYQMYYGILSLKYILSYKKEIERRNIEIDKNINWLYSLIVIKACFILLIIFQIILGYSFLMLSASYILSSFLFIIVLFNVLEKNYYFLPHLKNNTVLAPTGHIFHESYLNEDVPQSDQKNVIFSQKDFENYFHEQKPYLNPIFKIDDLSLIFNTNRTYMSKFINGTYDMNFNQFVNSWRLNEVKELKLLTLHKNKSIEELARLAGFGSLRSYLRAVKAASEKQTTDFNG</sequence>
<dbReference type="Proteomes" id="UP000184047">
    <property type="component" value="Unassembled WGS sequence"/>
</dbReference>
<dbReference type="eggNOG" id="COG2207">
    <property type="taxonomic scope" value="Bacteria"/>
</dbReference>
<feature type="transmembrane region" description="Helical" evidence="1">
    <location>
        <begin position="131"/>
        <end position="151"/>
    </location>
</feature>
<dbReference type="GO" id="GO:0043565">
    <property type="term" value="F:sequence-specific DNA binding"/>
    <property type="evidence" value="ECO:0007669"/>
    <property type="project" value="InterPro"/>
</dbReference>
<dbReference type="EMBL" id="FQWT01000001">
    <property type="protein sequence ID" value="SHG63758.1"/>
    <property type="molecule type" value="Genomic_DNA"/>
</dbReference>
<feature type="transmembrane region" description="Helical" evidence="1">
    <location>
        <begin position="67"/>
        <end position="85"/>
    </location>
</feature>
<name>A0A1M5LFH8_9FLAO</name>
<feature type="domain" description="HTH araC/xylS-type" evidence="2">
    <location>
        <begin position="299"/>
        <end position="402"/>
    </location>
</feature>
<reference evidence="4" key="1">
    <citation type="submission" date="2016-11" db="EMBL/GenBank/DDBJ databases">
        <authorList>
            <person name="Varghese N."/>
            <person name="Submissions S."/>
        </authorList>
    </citation>
    <scope>NUCLEOTIDE SEQUENCE [LARGE SCALE GENOMIC DNA]</scope>
    <source>
        <strain evidence="4">DSM 19055</strain>
    </source>
</reference>
<feature type="transmembrane region" description="Helical" evidence="1">
    <location>
        <begin position="163"/>
        <end position="187"/>
    </location>
</feature>
<dbReference type="Gene3D" id="1.10.10.60">
    <property type="entry name" value="Homeodomain-like"/>
    <property type="match status" value="1"/>
</dbReference>
<evidence type="ECO:0000259" key="2">
    <source>
        <dbReference type="PROSITE" id="PS01124"/>
    </source>
</evidence>
<gene>
    <name evidence="3" type="ORF">SAMN05421866_1068</name>
</gene>
<keyword evidence="1" id="KW-0472">Membrane</keyword>
<dbReference type="STRING" id="421058.SAMN05421866_1068"/>
<evidence type="ECO:0000313" key="3">
    <source>
        <dbReference type="EMBL" id="SHG63758.1"/>
    </source>
</evidence>
<proteinExistence type="predicted"/>
<keyword evidence="4" id="KW-1185">Reference proteome</keyword>
<protein>
    <recommendedName>
        <fullName evidence="2">HTH araC/xylS-type domain-containing protein</fullName>
    </recommendedName>
</protein>
<dbReference type="InterPro" id="IPR018060">
    <property type="entry name" value="HTH_AraC"/>
</dbReference>
<dbReference type="AlphaFoldDB" id="A0A1M5LFH8"/>
<accession>A0A1M5LFH8</accession>
<feature type="transmembrane region" description="Helical" evidence="1">
    <location>
        <begin position="34"/>
        <end position="55"/>
    </location>
</feature>
<evidence type="ECO:0000313" key="4">
    <source>
        <dbReference type="Proteomes" id="UP000184047"/>
    </source>
</evidence>
<feature type="transmembrane region" description="Helical" evidence="1">
    <location>
        <begin position="207"/>
        <end position="227"/>
    </location>
</feature>
<dbReference type="GO" id="GO:0003700">
    <property type="term" value="F:DNA-binding transcription factor activity"/>
    <property type="evidence" value="ECO:0007669"/>
    <property type="project" value="InterPro"/>
</dbReference>
<feature type="transmembrane region" description="Helical" evidence="1">
    <location>
        <begin position="97"/>
        <end position="119"/>
    </location>
</feature>
<feature type="transmembrane region" description="Helical" evidence="1">
    <location>
        <begin position="233"/>
        <end position="254"/>
    </location>
</feature>
<keyword evidence="1" id="KW-0812">Transmembrane</keyword>